<proteinExistence type="predicted"/>
<dbReference type="EMBL" id="CADCXU010022793">
    <property type="protein sequence ID" value="CAB0010120.1"/>
    <property type="molecule type" value="Genomic_DNA"/>
</dbReference>
<feature type="compositionally biased region" description="Polar residues" evidence="1">
    <location>
        <begin position="1"/>
        <end position="13"/>
    </location>
</feature>
<reference evidence="2 3" key="1">
    <citation type="submission" date="2020-02" db="EMBL/GenBank/DDBJ databases">
        <authorList>
            <person name="Ferguson B K."/>
        </authorList>
    </citation>
    <scope>NUCLEOTIDE SEQUENCE [LARGE SCALE GENOMIC DNA]</scope>
</reference>
<evidence type="ECO:0000313" key="3">
    <source>
        <dbReference type="Proteomes" id="UP000479000"/>
    </source>
</evidence>
<feature type="region of interest" description="Disordered" evidence="1">
    <location>
        <begin position="1"/>
        <end position="78"/>
    </location>
</feature>
<dbReference type="AlphaFoldDB" id="A0A6H5H2Y7"/>
<feature type="compositionally biased region" description="Pro residues" evidence="1">
    <location>
        <begin position="46"/>
        <end position="55"/>
    </location>
</feature>
<feature type="compositionally biased region" description="Polar residues" evidence="1">
    <location>
        <begin position="25"/>
        <end position="35"/>
    </location>
</feature>
<keyword evidence="3" id="KW-1185">Reference proteome</keyword>
<dbReference type="Proteomes" id="UP000479000">
    <property type="component" value="Unassembled WGS sequence"/>
</dbReference>
<evidence type="ECO:0000256" key="1">
    <source>
        <dbReference type="SAM" id="MobiDB-lite"/>
    </source>
</evidence>
<gene>
    <name evidence="2" type="ORF">NTEN_LOCUS15177</name>
</gene>
<protein>
    <submittedName>
        <fullName evidence="2">Uncharacterized protein</fullName>
    </submittedName>
</protein>
<sequence>MENGKRTSISFENTRVEDNARRSGRTSPLSTTKGQLPSGGGGNAPQQPPLPPPPTSRHHVRPQIMRAHSDPYQTRRYH</sequence>
<name>A0A6H5H2Y7_9HEMI</name>
<accession>A0A6H5H2Y7</accession>
<organism evidence="2 3">
    <name type="scientific">Nesidiocoris tenuis</name>
    <dbReference type="NCBI Taxonomy" id="355587"/>
    <lineage>
        <taxon>Eukaryota</taxon>
        <taxon>Metazoa</taxon>
        <taxon>Ecdysozoa</taxon>
        <taxon>Arthropoda</taxon>
        <taxon>Hexapoda</taxon>
        <taxon>Insecta</taxon>
        <taxon>Pterygota</taxon>
        <taxon>Neoptera</taxon>
        <taxon>Paraneoptera</taxon>
        <taxon>Hemiptera</taxon>
        <taxon>Heteroptera</taxon>
        <taxon>Panheteroptera</taxon>
        <taxon>Cimicomorpha</taxon>
        <taxon>Miridae</taxon>
        <taxon>Dicyphina</taxon>
        <taxon>Nesidiocoris</taxon>
    </lineage>
</organism>
<evidence type="ECO:0000313" key="2">
    <source>
        <dbReference type="EMBL" id="CAB0010120.1"/>
    </source>
</evidence>
<feature type="non-terminal residue" evidence="2">
    <location>
        <position position="78"/>
    </location>
</feature>